<keyword evidence="1" id="KW-1003">Cell membrane</keyword>
<keyword evidence="1" id="KW-0472">Membrane</keyword>
<keyword evidence="4" id="KW-1185">Reference proteome</keyword>
<feature type="region of interest" description="Disordered" evidence="2">
    <location>
        <begin position="62"/>
        <end position="92"/>
    </location>
</feature>
<accession>A0ABT0E6J3</accession>
<evidence type="ECO:0000313" key="3">
    <source>
        <dbReference type="EMBL" id="MCK0537444.1"/>
    </source>
</evidence>
<protein>
    <recommendedName>
        <fullName evidence="1">Putative membrane protein insertion efficiency factor</fullName>
    </recommendedName>
</protein>
<comment type="similarity">
    <text evidence="1">Belongs to the UPF0161 family.</text>
</comment>
<feature type="compositionally biased region" description="Acidic residues" evidence="2">
    <location>
        <begin position="77"/>
        <end position="92"/>
    </location>
</feature>
<dbReference type="RefSeq" id="WP_246950901.1">
    <property type="nucleotide sequence ID" value="NZ_JALKII010000003.1"/>
</dbReference>
<dbReference type="HAMAP" id="MF_00386">
    <property type="entry name" value="UPF0161_YidD"/>
    <property type="match status" value="1"/>
</dbReference>
<comment type="caution">
    <text evidence="3">The sequence shown here is derived from an EMBL/GenBank/DDBJ whole genome shotgun (WGS) entry which is preliminary data.</text>
</comment>
<evidence type="ECO:0000256" key="1">
    <source>
        <dbReference type="HAMAP-Rule" id="MF_00386"/>
    </source>
</evidence>
<sequence>MTSLLLGMIRLYQYLLSPWVGNQCRFWPTCSEYARLAIIHHGSAKGSLLAVRRVCRCHPWHPGGFDPVPGVPLPDDYHDEPEPADDAPDDTH</sequence>
<comment type="subcellular location">
    <subcellularLocation>
        <location evidence="1">Cell membrane</location>
        <topology evidence="1">Peripheral membrane protein</topology>
        <orientation evidence="1">Cytoplasmic side</orientation>
    </subcellularLocation>
</comment>
<dbReference type="PANTHER" id="PTHR33383:SF1">
    <property type="entry name" value="MEMBRANE PROTEIN INSERTION EFFICIENCY FACTOR-RELATED"/>
    <property type="match status" value="1"/>
</dbReference>
<evidence type="ECO:0000256" key="2">
    <source>
        <dbReference type="SAM" id="MobiDB-lite"/>
    </source>
</evidence>
<dbReference type="PANTHER" id="PTHR33383">
    <property type="entry name" value="MEMBRANE PROTEIN INSERTION EFFICIENCY FACTOR-RELATED"/>
    <property type="match status" value="1"/>
</dbReference>
<gene>
    <name evidence="3" type="primary">yidD</name>
    <name evidence="3" type="ORF">MU846_06940</name>
</gene>
<name>A0ABT0E6J3_9GAMM</name>
<dbReference type="InterPro" id="IPR002696">
    <property type="entry name" value="Membr_insert_effic_factor_YidD"/>
</dbReference>
<dbReference type="Proteomes" id="UP001165524">
    <property type="component" value="Unassembled WGS sequence"/>
</dbReference>
<proteinExistence type="inferred from homology"/>
<dbReference type="Pfam" id="PF01809">
    <property type="entry name" value="YidD"/>
    <property type="match status" value="1"/>
</dbReference>
<evidence type="ECO:0000313" key="4">
    <source>
        <dbReference type="Proteomes" id="UP001165524"/>
    </source>
</evidence>
<dbReference type="EMBL" id="JALKII010000003">
    <property type="protein sequence ID" value="MCK0537444.1"/>
    <property type="molecule type" value="Genomic_DNA"/>
</dbReference>
<comment type="function">
    <text evidence="1">Could be involved in insertion of integral membrane proteins into the membrane.</text>
</comment>
<dbReference type="SMART" id="SM01234">
    <property type="entry name" value="Haemolytic"/>
    <property type="match status" value="1"/>
</dbReference>
<dbReference type="NCBIfam" id="TIGR00278">
    <property type="entry name" value="membrane protein insertion efficiency factor YidD"/>
    <property type="match status" value="1"/>
</dbReference>
<organism evidence="3 4">
    <name type="scientific">Alcanivorax quisquiliarum</name>
    <dbReference type="NCBI Taxonomy" id="2933565"/>
    <lineage>
        <taxon>Bacteria</taxon>
        <taxon>Pseudomonadati</taxon>
        <taxon>Pseudomonadota</taxon>
        <taxon>Gammaproteobacteria</taxon>
        <taxon>Oceanospirillales</taxon>
        <taxon>Alcanivoracaceae</taxon>
        <taxon>Alcanivorax</taxon>
    </lineage>
</organism>
<reference evidence="3" key="1">
    <citation type="submission" date="2022-04" db="EMBL/GenBank/DDBJ databases">
        <title>Alcanivorax sp. CY1518 draft genome sequence.</title>
        <authorList>
            <person name="Zhao G."/>
            <person name="An M."/>
        </authorList>
    </citation>
    <scope>NUCLEOTIDE SEQUENCE</scope>
    <source>
        <strain evidence="3">CY1518</strain>
    </source>
</reference>